<accession>A0A9P6L0H9</accession>
<evidence type="ECO:0000313" key="2">
    <source>
        <dbReference type="EMBL" id="KAF9777948.1"/>
    </source>
</evidence>
<dbReference type="OrthoDB" id="2653883at2759"/>
<dbReference type="Proteomes" id="UP000736335">
    <property type="component" value="Unassembled WGS sequence"/>
</dbReference>
<organism evidence="2 3">
    <name type="scientific">Thelephora terrestris</name>
    <dbReference type="NCBI Taxonomy" id="56493"/>
    <lineage>
        <taxon>Eukaryota</taxon>
        <taxon>Fungi</taxon>
        <taxon>Dikarya</taxon>
        <taxon>Basidiomycota</taxon>
        <taxon>Agaricomycotina</taxon>
        <taxon>Agaricomycetes</taxon>
        <taxon>Thelephorales</taxon>
        <taxon>Thelephoraceae</taxon>
        <taxon>Thelephora</taxon>
    </lineage>
</organism>
<feature type="compositionally biased region" description="Low complexity" evidence="1">
    <location>
        <begin position="339"/>
        <end position="351"/>
    </location>
</feature>
<comment type="caution">
    <text evidence="2">The sequence shown here is derived from an EMBL/GenBank/DDBJ whole genome shotgun (WGS) entry which is preliminary data.</text>
</comment>
<reference evidence="2" key="2">
    <citation type="submission" date="2020-11" db="EMBL/GenBank/DDBJ databases">
        <authorList>
            <consortium name="DOE Joint Genome Institute"/>
            <person name="Kuo A."/>
            <person name="Miyauchi S."/>
            <person name="Kiss E."/>
            <person name="Drula E."/>
            <person name="Kohler A."/>
            <person name="Sanchez-Garcia M."/>
            <person name="Andreopoulos B."/>
            <person name="Barry K.W."/>
            <person name="Bonito G."/>
            <person name="Buee M."/>
            <person name="Carver A."/>
            <person name="Chen C."/>
            <person name="Cichocki N."/>
            <person name="Clum A."/>
            <person name="Culley D."/>
            <person name="Crous P.W."/>
            <person name="Fauchery L."/>
            <person name="Girlanda M."/>
            <person name="Hayes R."/>
            <person name="Keri Z."/>
            <person name="Labutti K."/>
            <person name="Lipzen A."/>
            <person name="Lombard V."/>
            <person name="Magnuson J."/>
            <person name="Maillard F."/>
            <person name="Morin E."/>
            <person name="Murat C."/>
            <person name="Nolan M."/>
            <person name="Ohm R."/>
            <person name="Pangilinan J."/>
            <person name="Pereira M."/>
            <person name="Perotto S."/>
            <person name="Peter M."/>
            <person name="Riley R."/>
            <person name="Sitrit Y."/>
            <person name="Stielow B."/>
            <person name="Szollosi G."/>
            <person name="Zifcakova L."/>
            <person name="Stursova M."/>
            <person name="Spatafora J.W."/>
            <person name="Tedersoo L."/>
            <person name="Vaario L.-M."/>
            <person name="Yamada A."/>
            <person name="Yan M."/>
            <person name="Wang P."/>
            <person name="Xu J."/>
            <person name="Bruns T."/>
            <person name="Baldrian P."/>
            <person name="Vilgalys R."/>
            <person name="Henrissat B."/>
            <person name="Grigoriev I.V."/>
            <person name="Hibbett D."/>
            <person name="Nagy L.G."/>
            <person name="Martin F.M."/>
        </authorList>
    </citation>
    <scope>NUCLEOTIDE SEQUENCE</scope>
    <source>
        <strain evidence="2">UH-Tt-Lm1</strain>
    </source>
</reference>
<sequence length="765" mass="84501">MASLNEQAAQRRRGPKGYFKDSRKEYLQSHLPAYVACKKGSRQGFWHRLYSGWWERFPWKLKDDDEPPANDPAEMKRLASVTPGEEARKKEVEKHLQTRLKNWFVNHAHASAATTTTQKVLTWQPLLQRLHQIRNPRPRRRKAVNQFISDYATEIDDAVATVLANRPKLDSCQRMNIRYEVAQSLLKSKGADFIEELERKAAAQHEAAKEEWNLILEDISAAEDVSQARDTLFDAVHPLLQAIGSYAGCHVSLIAGSPGKDGEDGFFTAVHWWPGDRTSSPDWTQWDRDAFNTGVAGPFLKYVAHTDQLTQMAINPSPTLSNSIPRNNTNDMPSTDNHPSTGVGSTPTTVTRQLDRRPLPVKKAVPASVQGANKRKHAAKSYPVRYSEDSASEEDDSGNLSGDGSGDGSSSGDSVSEDASARPKRQRTSTITTRSFNRTSFPNASRGELTVGPPAPALAARTLLAIPHGNTTNTADDSSITTSKPLSPPDLPHTDVSEGAMEVDDLLGCNASRKTLSDHGDVPPTGTESTPDIRCSANTIAPDSESEASVTTTADATTEPVAKTTSLARSSATTPTIITRSPSPSASSIVIDENKVPAFLRSHGKGKREVNIFDYLNLVKDHRFRQVLLHYIRIEASDRSGVGGNLSTSGRPVEISQWSSRARPASLPEFTRGTRTFSDFVDSVFTWWGSIQPAWRSFKRGQVSREVCGEWDALYAPLINGLLNVVILVYWWVRILEEHKPVDGARTEYEEFADDVAWVFSNLYN</sequence>
<feature type="region of interest" description="Disordered" evidence="1">
    <location>
        <begin position="468"/>
        <end position="493"/>
    </location>
</feature>
<feature type="compositionally biased region" description="Low complexity" evidence="1">
    <location>
        <begin position="568"/>
        <end position="587"/>
    </location>
</feature>
<protein>
    <submittedName>
        <fullName evidence="2">Uncharacterized protein</fullName>
    </submittedName>
</protein>
<feature type="region of interest" description="Disordered" evidence="1">
    <location>
        <begin position="314"/>
        <end position="454"/>
    </location>
</feature>
<dbReference type="EMBL" id="WIUZ02000026">
    <property type="protein sequence ID" value="KAF9777948.1"/>
    <property type="molecule type" value="Genomic_DNA"/>
</dbReference>
<feature type="compositionally biased region" description="Polar residues" evidence="1">
    <location>
        <begin position="428"/>
        <end position="443"/>
    </location>
</feature>
<dbReference type="AlphaFoldDB" id="A0A9P6L0H9"/>
<evidence type="ECO:0000256" key="1">
    <source>
        <dbReference type="SAM" id="MobiDB-lite"/>
    </source>
</evidence>
<keyword evidence="3" id="KW-1185">Reference proteome</keyword>
<feature type="region of interest" description="Disordered" evidence="1">
    <location>
        <begin position="514"/>
        <end position="587"/>
    </location>
</feature>
<evidence type="ECO:0000313" key="3">
    <source>
        <dbReference type="Proteomes" id="UP000736335"/>
    </source>
</evidence>
<feature type="compositionally biased region" description="Polar residues" evidence="1">
    <location>
        <begin position="314"/>
        <end position="338"/>
    </location>
</feature>
<proteinExistence type="predicted"/>
<reference evidence="2" key="1">
    <citation type="journal article" date="2020" name="Nat. Commun.">
        <title>Large-scale genome sequencing of mycorrhizal fungi provides insights into the early evolution of symbiotic traits.</title>
        <authorList>
            <person name="Miyauchi S."/>
            <person name="Kiss E."/>
            <person name="Kuo A."/>
            <person name="Drula E."/>
            <person name="Kohler A."/>
            <person name="Sanchez-Garcia M."/>
            <person name="Morin E."/>
            <person name="Andreopoulos B."/>
            <person name="Barry K.W."/>
            <person name="Bonito G."/>
            <person name="Buee M."/>
            <person name="Carver A."/>
            <person name="Chen C."/>
            <person name="Cichocki N."/>
            <person name="Clum A."/>
            <person name="Culley D."/>
            <person name="Crous P.W."/>
            <person name="Fauchery L."/>
            <person name="Girlanda M."/>
            <person name="Hayes R.D."/>
            <person name="Keri Z."/>
            <person name="LaButti K."/>
            <person name="Lipzen A."/>
            <person name="Lombard V."/>
            <person name="Magnuson J."/>
            <person name="Maillard F."/>
            <person name="Murat C."/>
            <person name="Nolan M."/>
            <person name="Ohm R.A."/>
            <person name="Pangilinan J."/>
            <person name="Pereira M.F."/>
            <person name="Perotto S."/>
            <person name="Peter M."/>
            <person name="Pfister S."/>
            <person name="Riley R."/>
            <person name="Sitrit Y."/>
            <person name="Stielow J.B."/>
            <person name="Szollosi G."/>
            <person name="Zifcakova L."/>
            <person name="Stursova M."/>
            <person name="Spatafora J.W."/>
            <person name="Tedersoo L."/>
            <person name="Vaario L.M."/>
            <person name="Yamada A."/>
            <person name="Yan M."/>
            <person name="Wang P."/>
            <person name="Xu J."/>
            <person name="Bruns T."/>
            <person name="Baldrian P."/>
            <person name="Vilgalys R."/>
            <person name="Dunand C."/>
            <person name="Henrissat B."/>
            <person name="Grigoriev I.V."/>
            <person name="Hibbett D."/>
            <person name="Nagy L.G."/>
            <person name="Martin F.M."/>
        </authorList>
    </citation>
    <scope>NUCLEOTIDE SEQUENCE</scope>
    <source>
        <strain evidence="2">UH-Tt-Lm1</strain>
    </source>
</reference>
<name>A0A9P6L0H9_9AGAM</name>
<feature type="compositionally biased region" description="Polar residues" evidence="1">
    <location>
        <begin position="469"/>
        <end position="485"/>
    </location>
</feature>
<feature type="compositionally biased region" description="Polar residues" evidence="1">
    <location>
        <begin position="526"/>
        <end position="556"/>
    </location>
</feature>
<gene>
    <name evidence="2" type="ORF">BJ322DRAFT_1114710</name>
</gene>